<keyword evidence="3" id="KW-0175">Coiled coil</keyword>
<reference evidence="6 7" key="1">
    <citation type="submission" date="2024-02" db="EMBL/GenBank/DDBJ databases">
        <authorList>
            <person name="Daric V."/>
            <person name="Darras S."/>
        </authorList>
    </citation>
    <scope>NUCLEOTIDE SEQUENCE [LARGE SCALE GENOMIC DNA]</scope>
</reference>
<dbReference type="PANTHER" id="PTHR22691:SF8">
    <property type="entry name" value="PROTEIN SPT2 HOMOLOG"/>
    <property type="match status" value="1"/>
</dbReference>
<feature type="region of interest" description="Disordered" evidence="4">
    <location>
        <begin position="430"/>
        <end position="451"/>
    </location>
</feature>
<evidence type="ECO:0000256" key="1">
    <source>
        <dbReference type="ARBA" id="ARBA00006461"/>
    </source>
</evidence>
<evidence type="ECO:0000313" key="7">
    <source>
        <dbReference type="Proteomes" id="UP001642483"/>
    </source>
</evidence>
<dbReference type="InterPro" id="IPR013256">
    <property type="entry name" value="Chromatin_SPT2"/>
</dbReference>
<evidence type="ECO:0000259" key="5">
    <source>
        <dbReference type="Pfam" id="PF22878"/>
    </source>
</evidence>
<dbReference type="SMART" id="SM00784">
    <property type="entry name" value="SPT2"/>
    <property type="match status" value="1"/>
</dbReference>
<feature type="region of interest" description="Disordered" evidence="4">
    <location>
        <begin position="1"/>
        <end position="34"/>
    </location>
</feature>
<feature type="compositionally biased region" description="Basic and acidic residues" evidence="4">
    <location>
        <begin position="298"/>
        <end position="317"/>
    </location>
</feature>
<name>A0ABP0FKI0_CLALP</name>
<sequence>MDIHAMISQAKKNQKEMENDKKIGYTTQVRPPQKLQRTVNPDAIKAFLKRKKEMEKIQTEEKLKKKQNLRKLRDEQKHTKKAKAMASRTKDNMQGYKGDAARNETSLSPEEERMHKAFMNKVKHQAHPRGPRPFDQGGDRKKLVNGCKEKSKKHYKESKHASNFNYSDLINLAQEQASKWSDDSSSFADDSSDEELDPNKRYEREKRKRKELEAQIKALKSGKHKADSANGPAFKVPKLDKGMSEENKQEKVKAILAKFNKKSQNKSDASSKSIKPLDRRKGVCSSATKKTPNKFKTVKQELKKRVCDQVPKTDKKPNGSVVAKSKFVKKPVNNQQNNAKKDIKKVAKLNNSTKSFPKTPSNPYAELMAKAKEIAGNKCTLSVKPDVVRTNYPGVSMTDPKNATIHKVKAPSRDAIIAAYSRRGIAPTSLARRPHARIHDDDEDEYDPEMDDFIDDCEDGLDHSISAEIGAIFGYNKFKYGRESEYELSKMDASFKDIEREEKRSLRIAQEEDAKEAKLEEERNRKRKK</sequence>
<dbReference type="Pfam" id="PF22878">
    <property type="entry name" value="SPT2_N"/>
    <property type="match status" value="1"/>
</dbReference>
<keyword evidence="7" id="KW-1185">Reference proteome</keyword>
<dbReference type="Proteomes" id="UP001642483">
    <property type="component" value="Unassembled WGS sequence"/>
</dbReference>
<feature type="compositionally biased region" description="Polar residues" evidence="4">
    <location>
        <begin position="25"/>
        <end position="34"/>
    </location>
</feature>
<dbReference type="EMBL" id="CAWYQH010000068">
    <property type="protein sequence ID" value="CAK8680183.1"/>
    <property type="molecule type" value="Genomic_DNA"/>
</dbReference>
<accession>A0ABP0FKI0</accession>
<feature type="region of interest" description="Disordered" evidence="4">
    <location>
        <begin position="509"/>
        <end position="529"/>
    </location>
</feature>
<evidence type="ECO:0000256" key="4">
    <source>
        <dbReference type="SAM" id="MobiDB-lite"/>
    </source>
</evidence>
<feature type="compositionally biased region" description="Basic and acidic residues" evidence="4">
    <location>
        <begin position="237"/>
        <end position="253"/>
    </location>
</feature>
<proteinExistence type="inferred from homology"/>
<gene>
    <name evidence="6" type="ORF">CVLEPA_LOCUS10463</name>
</gene>
<comment type="caution">
    <text evidence="6">The sequence shown here is derived from an EMBL/GenBank/DDBJ whole genome shotgun (WGS) entry which is preliminary data.</text>
</comment>
<comment type="similarity">
    <text evidence="1">Belongs to the SPT2 family.</text>
</comment>
<feature type="region of interest" description="Disordered" evidence="4">
    <location>
        <begin position="58"/>
        <end position="164"/>
    </location>
</feature>
<feature type="compositionally biased region" description="Acidic residues" evidence="4">
    <location>
        <begin position="441"/>
        <end position="451"/>
    </location>
</feature>
<dbReference type="PANTHER" id="PTHR22691">
    <property type="entry name" value="YEAST SPT2-RELATED"/>
    <property type="match status" value="1"/>
</dbReference>
<feature type="compositionally biased region" description="Basic and acidic residues" evidence="4">
    <location>
        <begin position="197"/>
        <end position="214"/>
    </location>
</feature>
<evidence type="ECO:0000313" key="6">
    <source>
        <dbReference type="EMBL" id="CAK8680183.1"/>
    </source>
</evidence>
<dbReference type="Pfam" id="PF08243">
    <property type="entry name" value="SPT2"/>
    <property type="match status" value="1"/>
</dbReference>
<organism evidence="6 7">
    <name type="scientific">Clavelina lepadiformis</name>
    <name type="common">Light-bulb sea squirt</name>
    <name type="synonym">Ascidia lepadiformis</name>
    <dbReference type="NCBI Taxonomy" id="159417"/>
    <lineage>
        <taxon>Eukaryota</taxon>
        <taxon>Metazoa</taxon>
        <taxon>Chordata</taxon>
        <taxon>Tunicata</taxon>
        <taxon>Ascidiacea</taxon>
        <taxon>Aplousobranchia</taxon>
        <taxon>Clavelinidae</taxon>
        <taxon>Clavelina</taxon>
    </lineage>
</organism>
<evidence type="ECO:0000256" key="2">
    <source>
        <dbReference type="ARBA" id="ARBA00013786"/>
    </source>
</evidence>
<feature type="domain" description="SPT2 homolog N-terminal" evidence="5">
    <location>
        <begin position="1"/>
        <end position="90"/>
    </location>
</feature>
<feature type="region of interest" description="Disordered" evidence="4">
    <location>
        <begin position="177"/>
        <end position="342"/>
    </location>
</feature>
<dbReference type="InterPro" id="IPR054552">
    <property type="entry name" value="SPT2_N"/>
</dbReference>
<protein>
    <recommendedName>
        <fullName evidence="2">Protein SPT2 homolog</fullName>
    </recommendedName>
</protein>
<feature type="compositionally biased region" description="Basic and acidic residues" evidence="4">
    <location>
        <begin position="13"/>
        <end position="23"/>
    </location>
</feature>
<feature type="compositionally biased region" description="Basic residues" evidence="4">
    <location>
        <begin position="116"/>
        <end position="130"/>
    </location>
</feature>
<evidence type="ECO:0000256" key="3">
    <source>
        <dbReference type="ARBA" id="ARBA00023054"/>
    </source>
</evidence>